<gene>
    <name evidence="2" type="ORF">C7400_1594</name>
</gene>
<dbReference type="Proteomes" id="UP000247515">
    <property type="component" value="Unassembled WGS sequence"/>
</dbReference>
<reference evidence="2 3" key="1">
    <citation type="submission" date="2018-05" db="EMBL/GenBank/DDBJ databases">
        <title>Genomic Encyclopedia of Type Strains, Phase IV (KMG-V): Genome sequencing to study the core and pangenomes of soil and plant-associated prokaryotes.</title>
        <authorList>
            <person name="Whitman W."/>
        </authorList>
    </citation>
    <scope>NUCLEOTIDE SEQUENCE [LARGE SCALE GENOMIC DNA]</scope>
    <source>
        <strain evidence="2 3">SIr-6563</strain>
    </source>
</reference>
<proteinExistence type="predicted"/>
<feature type="domain" description="Haemolysin activator HlyB C-terminal" evidence="1">
    <location>
        <begin position="1"/>
        <end position="85"/>
    </location>
</feature>
<dbReference type="InterPro" id="IPR005565">
    <property type="entry name" value="Hemolysn_activator_HlyB_C"/>
</dbReference>
<accession>A0ABX5MAS9</accession>
<dbReference type="EMBL" id="QJJV01000059">
    <property type="protein sequence ID" value="PXX02323.1"/>
    <property type="molecule type" value="Genomic_DNA"/>
</dbReference>
<name>A0ABX5MAS9_9BURK</name>
<dbReference type="RefSeq" id="WP_146230159.1">
    <property type="nucleotide sequence ID" value="NZ_QJJV01000059.1"/>
</dbReference>
<evidence type="ECO:0000259" key="1">
    <source>
        <dbReference type="Pfam" id="PF03865"/>
    </source>
</evidence>
<evidence type="ECO:0000313" key="2">
    <source>
        <dbReference type="EMBL" id="PXX02323.1"/>
    </source>
</evidence>
<dbReference type="PANTHER" id="PTHR34597:SF3">
    <property type="entry name" value="OUTER MEMBRANE TRANSPORTER CDIB"/>
    <property type="match status" value="1"/>
</dbReference>
<evidence type="ECO:0000313" key="3">
    <source>
        <dbReference type="Proteomes" id="UP000247515"/>
    </source>
</evidence>
<comment type="caution">
    <text evidence="2">The sequence shown here is derived from an EMBL/GenBank/DDBJ whole genome shotgun (WGS) entry which is preliminary data.</text>
</comment>
<feature type="non-terminal residue" evidence="2">
    <location>
        <position position="1"/>
    </location>
</feature>
<sequence length="125" mass="13546">GQYTADELNYIDDLTIGSRYTVRGFSGETMLAAERGFYLRNEVQYSIGQSGQAVYAGLDYGHVWGPSAQYLAGTQLAGAVIGFKGAMSRRFATLSYDVFAGTPVYKPADFPASRVTLGFQVTGQF</sequence>
<keyword evidence="3" id="KW-1185">Reference proteome</keyword>
<dbReference type="Pfam" id="PF03865">
    <property type="entry name" value="ShlB"/>
    <property type="match status" value="1"/>
</dbReference>
<dbReference type="PANTHER" id="PTHR34597">
    <property type="entry name" value="SLR1661 PROTEIN"/>
    <property type="match status" value="1"/>
</dbReference>
<dbReference type="InterPro" id="IPR051544">
    <property type="entry name" value="TPS_OM_transporter"/>
</dbReference>
<dbReference type="Gene3D" id="2.40.160.50">
    <property type="entry name" value="membrane protein fhac: a member of the omp85/tpsb transporter family"/>
    <property type="match status" value="1"/>
</dbReference>
<organism evidence="2 3">
    <name type="scientific">Paraburkholderia tropica</name>
    <dbReference type="NCBI Taxonomy" id="92647"/>
    <lineage>
        <taxon>Bacteria</taxon>
        <taxon>Pseudomonadati</taxon>
        <taxon>Pseudomonadota</taxon>
        <taxon>Betaproteobacteria</taxon>
        <taxon>Burkholderiales</taxon>
        <taxon>Burkholderiaceae</taxon>
        <taxon>Paraburkholderia</taxon>
    </lineage>
</organism>
<protein>
    <recommendedName>
        <fullName evidence="1">Haemolysin activator HlyB C-terminal domain-containing protein</fullName>
    </recommendedName>
</protein>